<keyword evidence="3" id="KW-1185">Reference proteome</keyword>
<dbReference type="EMBL" id="WIGM01000427">
    <property type="protein sequence ID" value="KAF6825499.1"/>
    <property type="molecule type" value="Genomic_DNA"/>
</dbReference>
<evidence type="ECO:0000313" key="3">
    <source>
        <dbReference type="Proteomes" id="UP000639643"/>
    </source>
</evidence>
<evidence type="ECO:0000313" key="2">
    <source>
        <dbReference type="EMBL" id="KAF6825499.1"/>
    </source>
</evidence>
<dbReference type="Proteomes" id="UP000639643">
    <property type="component" value="Unassembled WGS sequence"/>
</dbReference>
<protein>
    <submittedName>
        <fullName evidence="2">Uncharacterized protein</fullName>
    </submittedName>
</protein>
<reference evidence="2" key="1">
    <citation type="journal article" date="2020" name="Phytopathology">
        <title>Genome Sequence Resources of Colletotrichum truncatum, C. plurivorum, C. musicola, and C. sojae: Four Species Pathogenic to Soybean (Glycine max).</title>
        <authorList>
            <person name="Rogerio F."/>
            <person name="Boufleur T.R."/>
            <person name="Ciampi-Guillardi M."/>
            <person name="Sukno S.A."/>
            <person name="Thon M.R."/>
            <person name="Massola Junior N.S."/>
            <person name="Baroncelli R."/>
        </authorList>
    </citation>
    <scope>NUCLEOTIDE SEQUENCE</scope>
    <source>
        <strain evidence="2">LFN0074</strain>
    </source>
</reference>
<sequence length="251" mass="28747">MPTFDPIDKAISNPSPRHPKDPEPKRFVRHHLRLLASHDGSHSYPYCWSFTIFRTAYAPGSDAAFARAVERLGVSARSYAYGDLVRRPKPNEEPLDTRPNEELAGRYVSEVVEDPEMEGFGVEEVGRRFDAWVAGKIEARDGRDVPNSRFRLCLMMDQKGIDDVLSLPEDPREAWGDDVWIKVVTNERWEERGCPGQKRLWLRADVRHAVWSTWFALEDPDFLYEYVGWTAEGEDGDGALNFWGSPPAIHM</sequence>
<gene>
    <name evidence="2" type="ORF">CMUS01_09781</name>
</gene>
<comment type="caution">
    <text evidence="2">The sequence shown here is derived from an EMBL/GenBank/DDBJ whole genome shotgun (WGS) entry which is preliminary data.</text>
</comment>
<name>A0A8H6N9T6_9PEZI</name>
<dbReference type="OrthoDB" id="6499973at2759"/>
<proteinExistence type="predicted"/>
<evidence type="ECO:0000256" key="1">
    <source>
        <dbReference type="SAM" id="MobiDB-lite"/>
    </source>
</evidence>
<dbReference type="AlphaFoldDB" id="A0A8H6N9T6"/>
<feature type="region of interest" description="Disordered" evidence="1">
    <location>
        <begin position="1"/>
        <end position="24"/>
    </location>
</feature>
<accession>A0A8H6N9T6</accession>
<organism evidence="2 3">
    <name type="scientific">Colletotrichum musicola</name>
    <dbReference type="NCBI Taxonomy" id="2175873"/>
    <lineage>
        <taxon>Eukaryota</taxon>
        <taxon>Fungi</taxon>
        <taxon>Dikarya</taxon>
        <taxon>Ascomycota</taxon>
        <taxon>Pezizomycotina</taxon>
        <taxon>Sordariomycetes</taxon>
        <taxon>Hypocreomycetidae</taxon>
        <taxon>Glomerellales</taxon>
        <taxon>Glomerellaceae</taxon>
        <taxon>Colletotrichum</taxon>
        <taxon>Colletotrichum orchidearum species complex</taxon>
    </lineage>
</organism>